<proteinExistence type="predicted"/>
<feature type="coiled-coil region" evidence="1">
    <location>
        <begin position="107"/>
        <end position="194"/>
    </location>
</feature>
<evidence type="ECO:0000256" key="2">
    <source>
        <dbReference type="SAM" id="MobiDB-lite"/>
    </source>
</evidence>
<comment type="caution">
    <text evidence="3">The sequence shown here is derived from an EMBL/GenBank/DDBJ whole genome shotgun (WGS) entry which is preliminary data.</text>
</comment>
<sequence length="304" mass="34547">VRRGRHALWMRVCRRLVRFASEVAALSPQLLYGDCGFAAKQQGRSRESASDGAGTGDRKTEQDNIQGGIMLKKLYQLQQLEAAAAALNTERINSDEYRQLRSLRASFEAEKQKLVKANAAIAKLEKQIETLGKSKADLESRIDKEKQAMYDGSVTNARELDARKTQLESLQTKADQAQRDKNEQQSQLIKKQEEAGKLRHILTDKQVEFSRIRDIYQVKQEERDGRRWQLEEEKAALTEQIDTDALAWFNVQRERFAGTPVAFLNRQRICSGCNTMVPQSTYKRAASGISTLCENCGRTLFVED</sequence>
<reference evidence="3" key="1">
    <citation type="submission" date="2023-07" db="EMBL/GenBank/DDBJ databases">
        <title>Between Cages and Wild: Unraveling the Impact of Captivity on Animal Microbiomes and Antimicrobial Resistance.</title>
        <authorList>
            <person name="Schmartz G.P."/>
            <person name="Rehner J."/>
            <person name="Schuff M.J."/>
            <person name="Becker S.L."/>
            <person name="Kravczyk M."/>
            <person name="Gurevich A."/>
            <person name="Francke R."/>
            <person name="Mueller R."/>
            <person name="Keller V."/>
            <person name="Keller A."/>
        </authorList>
    </citation>
    <scope>NUCLEOTIDE SEQUENCE</scope>
    <source>
        <strain evidence="3">S12M_St_49</strain>
    </source>
</reference>
<name>A0AA43UBH1_9ACTN</name>
<protein>
    <recommendedName>
        <fullName evidence="5">C4-type zinc ribbon domain-containing protein</fullName>
    </recommendedName>
</protein>
<organism evidence="3 4">
    <name type="scientific">Phoenicibacter congonensis</name>
    <dbReference type="NCBI Taxonomy" id="1944646"/>
    <lineage>
        <taxon>Bacteria</taxon>
        <taxon>Bacillati</taxon>
        <taxon>Actinomycetota</taxon>
        <taxon>Coriobacteriia</taxon>
        <taxon>Eggerthellales</taxon>
        <taxon>Eggerthellaceae</taxon>
        <taxon>Phoenicibacter</taxon>
    </lineage>
</organism>
<dbReference type="EMBL" id="JAUMVS010000194">
    <property type="protein sequence ID" value="MDO4842504.1"/>
    <property type="molecule type" value="Genomic_DNA"/>
</dbReference>
<evidence type="ECO:0000313" key="3">
    <source>
        <dbReference type="EMBL" id="MDO4842504.1"/>
    </source>
</evidence>
<keyword evidence="1" id="KW-0175">Coiled coil</keyword>
<dbReference type="Proteomes" id="UP001168575">
    <property type="component" value="Unassembled WGS sequence"/>
</dbReference>
<gene>
    <name evidence="3" type="ORF">Q3982_07515</name>
</gene>
<dbReference type="AlphaFoldDB" id="A0AA43UBH1"/>
<accession>A0AA43UBH1</accession>
<feature type="region of interest" description="Disordered" evidence="2">
    <location>
        <begin position="43"/>
        <end position="62"/>
    </location>
</feature>
<evidence type="ECO:0000256" key="1">
    <source>
        <dbReference type="SAM" id="Coils"/>
    </source>
</evidence>
<evidence type="ECO:0008006" key="5">
    <source>
        <dbReference type="Google" id="ProtNLM"/>
    </source>
</evidence>
<keyword evidence="4" id="KW-1185">Reference proteome</keyword>
<dbReference type="Gene3D" id="1.10.287.1490">
    <property type="match status" value="1"/>
</dbReference>
<feature type="non-terminal residue" evidence="3">
    <location>
        <position position="1"/>
    </location>
</feature>
<evidence type="ECO:0000313" key="4">
    <source>
        <dbReference type="Proteomes" id="UP001168575"/>
    </source>
</evidence>